<organism evidence="1 2">
    <name type="scientific">Synaphobranchus kaupii</name>
    <name type="common">Kaup's arrowtooth eel</name>
    <dbReference type="NCBI Taxonomy" id="118154"/>
    <lineage>
        <taxon>Eukaryota</taxon>
        <taxon>Metazoa</taxon>
        <taxon>Chordata</taxon>
        <taxon>Craniata</taxon>
        <taxon>Vertebrata</taxon>
        <taxon>Euteleostomi</taxon>
        <taxon>Actinopterygii</taxon>
        <taxon>Neopterygii</taxon>
        <taxon>Teleostei</taxon>
        <taxon>Anguilliformes</taxon>
        <taxon>Synaphobranchidae</taxon>
        <taxon>Synaphobranchus</taxon>
    </lineage>
</organism>
<evidence type="ECO:0000313" key="1">
    <source>
        <dbReference type="EMBL" id="KAJ8350390.1"/>
    </source>
</evidence>
<reference evidence="1" key="1">
    <citation type="journal article" date="2023" name="Science">
        <title>Genome structures resolve the early diversification of teleost fishes.</title>
        <authorList>
            <person name="Parey E."/>
            <person name="Louis A."/>
            <person name="Montfort J."/>
            <person name="Bouchez O."/>
            <person name="Roques C."/>
            <person name="Iampietro C."/>
            <person name="Lluch J."/>
            <person name="Castinel A."/>
            <person name="Donnadieu C."/>
            <person name="Desvignes T."/>
            <person name="Floi Bucao C."/>
            <person name="Jouanno E."/>
            <person name="Wen M."/>
            <person name="Mejri S."/>
            <person name="Dirks R."/>
            <person name="Jansen H."/>
            <person name="Henkel C."/>
            <person name="Chen W.J."/>
            <person name="Zahm M."/>
            <person name="Cabau C."/>
            <person name="Klopp C."/>
            <person name="Thompson A.W."/>
            <person name="Robinson-Rechavi M."/>
            <person name="Braasch I."/>
            <person name="Lecointre G."/>
            <person name="Bobe J."/>
            <person name="Postlethwait J.H."/>
            <person name="Berthelot C."/>
            <person name="Roest Crollius H."/>
            <person name="Guiguen Y."/>
        </authorList>
    </citation>
    <scope>NUCLEOTIDE SEQUENCE</scope>
    <source>
        <strain evidence="1">WJC10195</strain>
    </source>
</reference>
<name>A0A9Q1IS92_SYNKA</name>
<proteinExistence type="predicted"/>
<accession>A0A9Q1IS92</accession>
<keyword evidence="2" id="KW-1185">Reference proteome</keyword>
<protein>
    <submittedName>
        <fullName evidence="1">Uncharacterized protein</fullName>
    </submittedName>
</protein>
<comment type="caution">
    <text evidence="1">The sequence shown here is derived from an EMBL/GenBank/DDBJ whole genome shotgun (WGS) entry which is preliminary data.</text>
</comment>
<dbReference type="Proteomes" id="UP001152622">
    <property type="component" value="Chromosome 9"/>
</dbReference>
<dbReference type="EMBL" id="JAINUF010000009">
    <property type="protein sequence ID" value="KAJ8350390.1"/>
    <property type="molecule type" value="Genomic_DNA"/>
</dbReference>
<dbReference type="AlphaFoldDB" id="A0A9Q1IS92"/>
<gene>
    <name evidence="1" type="ORF">SKAU_G00255200</name>
</gene>
<sequence length="100" mass="11735">MRILIESTVKKWGEKSEKLWLRPDTPKINEMRLSKMNLGKSSSADLDCRRVNYSTSLHINEPTIPHKLTGLNITHHIMKICLIRWTLRGLKKKREDIRVS</sequence>
<evidence type="ECO:0000313" key="2">
    <source>
        <dbReference type="Proteomes" id="UP001152622"/>
    </source>
</evidence>